<dbReference type="PANTHER" id="PTHR31310">
    <property type="match status" value="1"/>
</dbReference>
<dbReference type="PATRIC" id="fig|1618405.3.peg.500"/>
<comment type="caution">
    <text evidence="7">The sequence shown here is derived from an EMBL/GenBank/DDBJ whole genome shotgun (WGS) entry which is preliminary data.</text>
</comment>
<evidence type="ECO:0000256" key="4">
    <source>
        <dbReference type="ARBA" id="ARBA00023136"/>
    </source>
</evidence>
<feature type="transmembrane region" description="Helical" evidence="5">
    <location>
        <begin position="70"/>
        <end position="87"/>
    </location>
</feature>
<dbReference type="EMBL" id="LBYI01000010">
    <property type="protein sequence ID" value="KKR50580.1"/>
    <property type="molecule type" value="Genomic_DNA"/>
</dbReference>
<keyword evidence="4 5" id="KW-0472">Membrane</keyword>
<feature type="transmembrane region" description="Helical" evidence="5">
    <location>
        <begin position="136"/>
        <end position="156"/>
    </location>
</feature>
<reference evidence="7 8" key="1">
    <citation type="journal article" date="2015" name="Nature">
        <title>rRNA introns, odd ribosomes, and small enigmatic genomes across a large radiation of phyla.</title>
        <authorList>
            <person name="Brown C.T."/>
            <person name="Hug L.A."/>
            <person name="Thomas B.C."/>
            <person name="Sharon I."/>
            <person name="Castelle C.J."/>
            <person name="Singh A."/>
            <person name="Wilkins M.J."/>
            <person name="Williams K.H."/>
            <person name="Banfield J.F."/>
        </authorList>
    </citation>
    <scope>NUCLEOTIDE SEQUENCE [LARGE SCALE GENOMIC DNA]</scope>
</reference>
<keyword evidence="3 5" id="KW-1133">Transmembrane helix</keyword>
<evidence type="ECO:0000313" key="7">
    <source>
        <dbReference type="EMBL" id="KKR50580.1"/>
    </source>
</evidence>
<dbReference type="InterPro" id="IPR026841">
    <property type="entry name" value="Aur1/Ipt1"/>
</dbReference>
<evidence type="ECO:0000256" key="2">
    <source>
        <dbReference type="ARBA" id="ARBA00022692"/>
    </source>
</evidence>
<evidence type="ECO:0000313" key="8">
    <source>
        <dbReference type="Proteomes" id="UP000034531"/>
    </source>
</evidence>
<dbReference type="AlphaFoldDB" id="A0A0G0TU50"/>
<evidence type="ECO:0000256" key="5">
    <source>
        <dbReference type="SAM" id="Phobius"/>
    </source>
</evidence>
<evidence type="ECO:0000256" key="1">
    <source>
        <dbReference type="ARBA" id="ARBA00004141"/>
    </source>
</evidence>
<dbReference type="PANTHER" id="PTHR31310:SF7">
    <property type="entry name" value="PA-PHOSPHATASE RELATED-FAMILY PROTEIN DDB_G0268928"/>
    <property type="match status" value="1"/>
</dbReference>
<protein>
    <submittedName>
        <fullName evidence="7">Phosphoesterase PA-phosphatase related protein</fullName>
    </submittedName>
</protein>
<feature type="domain" description="Inositolphosphotransferase Aur1/Ipt1" evidence="6">
    <location>
        <begin position="119"/>
        <end position="289"/>
    </location>
</feature>
<feature type="transmembrane region" description="Helical" evidence="5">
    <location>
        <begin position="251"/>
        <end position="268"/>
    </location>
</feature>
<dbReference type="Proteomes" id="UP000034531">
    <property type="component" value="Unassembled WGS sequence"/>
</dbReference>
<dbReference type="InterPro" id="IPR052185">
    <property type="entry name" value="IPC_Synthase-Related"/>
</dbReference>
<accession>A0A0G0TU50</accession>
<evidence type="ECO:0000259" key="6">
    <source>
        <dbReference type="Pfam" id="PF14378"/>
    </source>
</evidence>
<feature type="transmembrane region" description="Helical" evidence="5">
    <location>
        <begin position="274"/>
        <end position="291"/>
    </location>
</feature>
<evidence type="ECO:0000256" key="3">
    <source>
        <dbReference type="ARBA" id="ARBA00022989"/>
    </source>
</evidence>
<keyword evidence="2 5" id="KW-0812">Transmembrane</keyword>
<dbReference type="Gene3D" id="1.20.144.10">
    <property type="entry name" value="Phosphatidic acid phosphatase type 2/haloperoxidase"/>
    <property type="match status" value="1"/>
</dbReference>
<gene>
    <name evidence="7" type="ORF">UT84_C0010G0003</name>
</gene>
<proteinExistence type="predicted"/>
<sequence>MINDLQKKLPRTSFFSRITDSIFSVNFGFLFILLYVSFINFFVIKATPEIILLQFALLVIIFRRLRMKKFFITWIPFIATFVLYEFLRSYADNFSPFYNITLYWVFWIEKTIFGTLPTITLQQMIPAAHWLTQLSLFFYSIFFYYSFLIAFTIWLVDQDKFPTYFRQFLFLTYISLAVFFLIPTAPPWLAADKFGLGVDRYLMENNILRAFPSINIYYYFVYGNPVAALPSLHTAWPLFSTLFLIKHYKKPALYLLLVIPMMIAFSVILTGEHYIIDLVASVLVVLGSLNIKRIAPKLKHANS</sequence>
<feature type="transmembrane region" description="Helical" evidence="5">
    <location>
        <begin position="21"/>
        <end position="44"/>
    </location>
</feature>
<dbReference type="Pfam" id="PF14378">
    <property type="entry name" value="PAP2_3"/>
    <property type="match status" value="1"/>
</dbReference>
<dbReference type="GO" id="GO:0016020">
    <property type="term" value="C:membrane"/>
    <property type="evidence" value="ECO:0007669"/>
    <property type="project" value="UniProtKB-SubCell"/>
</dbReference>
<feature type="transmembrane region" description="Helical" evidence="5">
    <location>
        <begin position="168"/>
        <end position="189"/>
    </location>
</feature>
<name>A0A0G0TU50_9BACT</name>
<organism evidence="7 8">
    <name type="scientific">Candidatus Curtissbacteria bacterium GW2011_GWA1_40_16</name>
    <dbReference type="NCBI Taxonomy" id="1618405"/>
    <lineage>
        <taxon>Bacteria</taxon>
        <taxon>Candidatus Curtissiibacteriota</taxon>
    </lineage>
</organism>
<feature type="transmembrane region" description="Helical" evidence="5">
    <location>
        <begin position="216"/>
        <end position="239"/>
    </location>
</feature>
<comment type="subcellular location">
    <subcellularLocation>
        <location evidence="1">Membrane</location>
        <topology evidence="1">Multi-pass membrane protein</topology>
    </subcellularLocation>
</comment>